<dbReference type="Proteomes" id="UP000198501">
    <property type="component" value="Unassembled WGS sequence"/>
</dbReference>
<accession>A0A1G6VBL9</accession>
<reference evidence="1 2" key="1">
    <citation type="submission" date="2016-10" db="EMBL/GenBank/DDBJ databases">
        <authorList>
            <person name="de Groot N.N."/>
        </authorList>
    </citation>
    <scope>NUCLEOTIDE SEQUENCE [LARGE SCALE GENOMIC DNA]</scope>
    <source>
        <strain evidence="1 2">DSM 23406</strain>
    </source>
</reference>
<gene>
    <name evidence="1" type="ORF">SAMN05660405_00501</name>
</gene>
<evidence type="ECO:0000313" key="2">
    <source>
        <dbReference type="Proteomes" id="UP000198501"/>
    </source>
</evidence>
<dbReference type="AlphaFoldDB" id="A0A1G6VBL9"/>
<sequence>MTDHNIRMAAVFFLAFLLYGKISFDWVRFCLSVLPLLTKNNGLL</sequence>
<dbReference type="EMBL" id="FNAL01000003">
    <property type="protein sequence ID" value="SDD51100.1"/>
    <property type="molecule type" value="Genomic_DNA"/>
</dbReference>
<proteinExistence type="predicted"/>
<name>A0A1G6VBL9_9GAMM</name>
<evidence type="ECO:0000313" key="1">
    <source>
        <dbReference type="EMBL" id="SDD51100.1"/>
    </source>
</evidence>
<protein>
    <submittedName>
        <fullName evidence="1">Uncharacterized protein</fullName>
    </submittedName>
</protein>
<organism evidence="1 2">
    <name type="scientific">Psychrobacter pacificensis</name>
    <dbReference type="NCBI Taxonomy" id="112002"/>
    <lineage>
        <taxon>Bacteria</taxon>
        <taxon>Pseudomonadati</taxon>
        <taxon>Pseudomonadota</taxon>
        <taxon>Gammaproteobacteria</taxon>
        <taxon>Moraxellales</taxon>
        <taxon>Moraxellaceae</taxon>
        <taxon>Psychrobacter</taxon>
    </lineage>
</organism>